<dbReference type="InterPro" id="IPR036388">
    <property type="entry name" value="WH-like_DNA-bd_sf"/>
</dbReference>
<evidence type="ECO:0000256" key="2">
    <source>
        <dbReference type="ARBA" id="ARBA00023015"/>
    </source>
</evidence>
<evidence type="ECO:0000313" key="8">
    <source>
        <dbReference type="EMBL" id="KAJ8409006.1"/>
    </source>
</evidence>
<dbReference type="PROSITE" id="PS00601">
    <property type="entry name" value="IRF_1"/>
    <property type="match status" value="1"/>
</dbReference>
<dbReference type="GO" id="GO:0000978">
    <property type="term" value="F:RNA polymerase II cis-regulatory region sequence-specific DNA binding"/>
    <property type="evidence" value="ECO:0007669"/>
    <property type="project" value="TreeGrafter"/>
</dbReference>
<dbReference type="GO" id="GO:0045944">
    <property type="term" value="P:positive regulation of transcription by RNA polymerase II"/>
    <property type="evidence" value="ECO:0007669"/>
    <property type="project" value="UniProtKB-ARBA"/>
</dbReference>
<protein>
    <recommendedName>
        <fullName evidence="7">IRF tryptophan pentad repeat domain-containing protein</fullName>
    </recommendedName>
</protein>
<proteinExistence type="predicted"/>
<comment type="subcellular location">
    <subcellularLocation>
        <location evidence="1">Nucleus</location>
    </subcellularLocation>
</comment>
<keyword evidence="4" id="KW-0010">Activator</keyword>
<dbReference type="FunFam" id="2.60.200.10:FF:000011">
    <property type="entry name" value="interferon regulatory factor 4-like"/>
    <property type="match status" value="1"/>
</dbReference>
<comment type="caution">
    <text evidence="8">The sequence shown here is derived from an EMBL/GenBank/DDBJ whole genome shotgun (WGS) entry which is preliminary data.</text>
</comment>
<dbReference type="Pfam" id="PF10401">
    <property type="entry name" value="IRF-3"/>
    <property type="match status" value="1"/>
</dbReference>
<dbReference type="SMART" id="SM01243">
    <property type="entry name" value="IRF-3"/>
    <property type="match status" value="1"/>
</dbReference>
<dbReference type="InterPro" id="IPR019817">
    <property type="entry name" value="Interferon_reg_fac_CS"/>
</dbReference>
<dbReference type="Proteomes" id="UP001221898">
    <property type="component" value="Unassembled WGS sequence"/>
</dbReference>
<dbReference type="SMART" id="SM00348">
    <property type="entry name" value="IRF"/>
    <property type="match status" value="1"/>
</dbReference>
<dbReference type="InterPro" id="IPR008984">
    <property type="entry name" value="SMAD_FHA_dom_sf"/>
</dbReference>
<evidence type="ECO:0000256" key="1">
    <source>
        <dbReference type="ARBA" id="ARBA00004123"/>
    </source>
</evidence>
<keyword evidence="5" id="KW-0804">Transcription</keyword>
<dbReference type="GO" id="GO:0005634">
    <property type="term" value="C:nucleus"/>
    <property type="evidence" value="ECO:0007669"/>
    <property type="project" value="UniProtKB-SubCell"/>
</dbReference>
<dbReference type="AlphaFoldDB" id="A0AAD7SUL7"/>
<dbReference type="PANTHER" id="PTHR11949">
    <property type="entry name" value="INTERFERON REGULATORY FACTOR"/>
    <property type="match status" value="1"/>
</dbReference>
<evidence type="ECO:0000313" key="9">
    <source>
        <dbReference type="Proteomes" id="UP001221898"/>
    </source>
</evidence>
<dbReference type="PROSITE" id="PS51507">
    <property type="entry name" value="IRF_2"/>
    <property type="match status" value="1"/>
</dbReference>
<dbReference type="SUPFAM" id="SSF49879">
    <property type="entry name" value="SMAD/FHA domain"/>
    <property type="match status" value="1"/>
</dbReference>
<dbReference type="InterPro" id="IPR001346">
    <property type="entry name" value="Interferon_reg_fact_DNA-bd_dom"/>
</dbReference>
<evidence type="ECO:0000259" key="7">
    <source>
        <dbReference type="PROSITE" id="PS51507"/>
    </source>
</evidence>
<dbReference type="GO" id="GO:0000981">
    <property type="term" value="F:DNA-binding transcription factor activity, RNA polymerase II-specific"/>
    <property type="evidence" value="ECO:0007669"/>
    <property type="project" value="TreeGrafter"/>
</dbReference>
<keyword evidence="6" id="KW-0539">Nucleus</keyword>
<dbReference type="CDD" id="cd00103">
    <property type="entry name" value="IRF"/>
    <property type="match status" value="1"/>
</dbReference>
<keyword evidence="9" id="KW-1185">Reference proteome</keyword>
<name>A0AAD7SUL7_9TELE</name>
<dbReference type="PRINTS" id="PR00267">
    <property type="entry name" value="INTFRNREGFCT"/>
</dbReference>
<sequence>MKDNGKNMRLREWLIAQIDSGKYAGLSWENREKTMFRIPWKHAAKQDYNQDEDAALFKAWAVYKGKYRQGTDRADPSTWKTRLRCALNKSADFQEVPQRSQLDISEPYKVYQIQAEGGSPMVSPPGPHMIFLGSQPDTPLNVPAGLRPQFSSRVEADGDWRERMDSRDQIQCSVGLGTHAHTQRAPTDCEERVKTESFSWSVSRVPNSVSTGHFLPSTRLLRFQITDFRLQVRLYYQGQLVRDITTSTPDGCWILQGSVPVENEYIYGPCTAEQVHFPPPRLTRVPTGIAEAMTRLLPHLERGVLVWVAPDGVFTKRFCQCRVYWGGPLAQHRDSPNKLDRERTCKLLDTPIFLRELQQHMHGGGPKPRFEIDLCFGEEFPESSQNKAKKLITARVEPLFARNLLLNIKRSEPEVIPKLQVVKPGSEDSQHSTLDLSQ</sequence>
<dbReference type="InterPro" id="IPR017855">
    <property type="entry name" value="SMAD-like_dom_sf"/>
</dbReference>
<evidence type="ECO:0000256" key="3">
    <source>
        <dbReference type="ARBA" id="ARBA00023125"/>
    </source>
</evidence>
<evidence type="ECO:0000256" key="6">
    <source>
        <dbReference type="ARBA" id="ARBA00023242"/>
    </source>
</evidence>
<gene>
    <name evidence="8" type="ORF">AAFF_G00240270</name>
</gene>
<feature type="domain" description="IRF tryptophan pentad repeat" evidence="7">
    <location>
        <begin position="7"/>
        <end position="115"/>
    </location>
</feature>
<dbReference type="InterPro" id="IPR036390">
    <property type="entry name" value="WH_DNA-bd_sf"/>
</dbReference>
<dbReference type="FunFam" id="1.10.10.10:FF:000041">
    <property type="entry name" value="Interferon regulatory factor 4"/>
    <property type="match status" value="1"/>
</dbReference>
<dbReference type="GO" id="GO:0002376">
    <property type="term" value="P:immune system process"/>
    <property type="evidence" value="ECO:0007669"/>
    <property type="project" value="TreeGrafter"/>
</dbReference>
<reference evidence="8" key="1">
    <citation type="journal article" date="2023" name="Science">
        <title>Genome structures resolve the early diversification of teleost fishes.</title>
        <authorList>
            <person name="Parey E."/>
            <person name="Louis A."/>
            <person name="Montfort J."/>
            <person name="Bouchez O."/>
            <person name="Roques C."/>
            <person name="Iampietro C."/>
            <person name="Lluch J."/>
            <person name="Castinel A."/>
            <person name="Donnadieu C."/>
            <person name="Desvignes T."/>
            <person name="Floi Bucao C."/>
            <person name="Jouanno E."/>
            <person name="Wen M."/>
            <person name="Mejri S."/>
            <person name="Dirks R."/>
            <person name="Jansen H."/>
            <person name="Henkel C."/>
            <person name="Chen W.J."/>
            <person name="Zahm M."/>
            <person name="Cabau C."/>
            <person name="Klopp C."/>
            <person name="Thompson A.W."/>
            <person name="Robinson-Rechavi M."/>
            <person name="Braasch I."/>
            <person name="Lecointre G."/>
            <person name="Bobe J."/>
            <person name="Postlethwait J.H."/>
            <person name="Berthelot C."/>
            <person name="Roest Crollius H."/>
            <person name="Guiguen Y."/>
        </authorList>
    </citation>
    <scope>NUCLEOTIDE SEQUENCE</scope>
    <source>
        <strain evidence="8">NC1722</strain>
    </source>
</reference>
<dbReference type="SUPFAM" id="SSF46785">
    <property type="entry name" value="Winged helix' DNA-binding domain"/>
    <property type="match status" value="1"/>
</dbReference>
<evidence type="ECO:0000256" key="4">
    <source>
        <dbReference type="ARBA" id="ARBA00023159"/>
    </source>
</evidence>
<organism evidence="8 9">
    <name type="scientific">Aldrovandia affinis</name>
    <dbReference type="NCBI Taxonomy" id="143900"/>
    <lineage>
        <taxon>Eukaryota</taxon>
        <taxon>Metazoa</taxon>
        <taxon>Chordata</taxon>
        <taxon>Craniata</taxon>
        <taxon>Vertebrata</taxon>
        <taxon>Euteleostomi</taxon>
        <taxon>Actinopterygii</taxon>
        <taxon>Neopterygii</taxon>
        <taxon>Teleostei</taxon>
        <taxon>Notacanthiformes</taxon>
        <taxon>Halosauridae</taxon>
        <taxon>Aldrovandia</taxon>
    </lineage>
</organism>
<keyword evidence="3" id="KW-0238">DNA-binding</keyword>
<evidence type="ECO:0000256" key="5">
    <source>
        <dbReference type="ARBA" id="ARBA00023163"/>
    </source>
</evidence>
<accession>A0AAD7SUL7</accession>
<dbReference type="Gene3D" id="2.60.200.10">
    <property type="match status" value="1"/>
</dbReference>
<dbReference type="Pfam" id="PF00605">
    <property type="entry name" value="IRF"/>
    <property type="match status" value="1"/>
</dbReference>
<dbReference type="InterPro" id="IPR019471">
    <property type="entry name" value="Interferon_reg_factor-3"/>
</dbReference>
<dbReference type="EMBL" id="JAINUG010000032">
    <property type="protein sequence ID" value="KAJ8409006.1"/>
    <property type="molecule type" value="Genomic_DNA"/>
</dbReference>
<dbReference type="Gene3D" id="1.10.10.10">
    <property type="entry name" value="Winged helix-like DNA-binding domain superfamily/Winged helix DNA-binding domain"/>
    <property type="match status" value="1"/>
</dbReference>
<dbReference type="PANTHER" id="PTHR11949:SF24">
    <property type="entry name" value="INTERFERON REGULATORY FACTOR 9"/>
    <property type="match status" value="1"/>
</dbReference>
<keyword evidence="2" id="KW-0805">Transcription regulation</keyword>